<keyword evidence="1" id="KW-1133">Transmembrane helix</keyword>
<name>A0A095UNE9_9GAMM</name>
<dbReference type="EMBL" id="ARXV01000012">
    <property type="protein sequence ID" value="KGD64025.1"/>
    <property type="molecule type" value="Genomic_DNA"/>
</dbReference>
<sequence length="76" mass="8370">MRNLYRILVILAVVAVFFIAFLFVTSNRDLVILDLLVDQWHWEVSLGVLVIGVLAIGLFAGLLAGIGLRGLKSLFS</sequence>
<evidence type="ECO:0008006" key="4">
    <source>
        <dbReference type="Google" id="ProtNLM"/>
    </source>
</evidence>
<comment type="caution">
    <text evidence="2">The sequence shown here is derived from an EMBL/GenBank/DDBJ whole genome shotgun (WGS) entry which is preliminary data.</text>
</comment>
<protein>
    <recommendedName>
        <fullName evidence="4">Lipopolysaccharide assembly protein A domain-containing protein</fullName>
    </recommendedName>
</protein>
<dbReference type="RefSeq" id="WP_035233815.1">
    <property type="nucleotide sequence ID" value="NZ_ARXV01000012.1"/>
</dbReference>
<feature type="transmembrane region" description="Helical" evidence="1">
    <location>
        <begin position="7"/>
        <end position="24"/>
    </location>
</feature>
<dbReference type="PATRIC" id="fig|1177154.3.peg.2833"/>
<feature type="transmembrane region" description="Helical" evidence="1">
    <location>
        <begin position="44"/>
        <end position="68"/>
    </location>
</feature>
<evidence type="ECO:0000313" key="2">
    <source>
        <dbReference type="EMBL" id="KGD64025.1"/>
    </source>
</evidence>
<dbReference type="AlphaFoldDB" id="A0A095UNE9"/>
<keyword evidence="1" id="KW-0472">Membrane</keyword>
<proteinExistence type="predicted"/>
<reference evidence="2 3" key="1">
    <citation type="submission" date="2012-09" db="EMBL/GenBank/DDBJ databases">
        <title>Genome Sequence of alkane-degrading Bacterium Alcanivorax sp. 19-m-6.</title>
        <authorList>
            <person name="Lai Q."/>
            <person name="Shao Z."/>
        </authorList>
    </citation>
    <scope>NUCLEOTIDE SEQUENCE [LARGE SCALE GENOMIC DNA]</scope>
    <source>
        <strain evidence="2 3">19-m-6</strain>
    </source>
</reference>
<keyword evidence="1" id="KW-0812">Transmembrane</keyword>
<dbReference type="STRING" id="1177154.Y5S_02793"/>
<dbReference type="Proteomes" id="UP000029444">
    <property type="component" value="Unassembled WGS sequence"/>
</dbReference>
<gene>
    <name evidence="2" type="ORF">Y5S_02793</name>
</gene>
<evidence type="ECO:0000256" key="1">
    <source>
        <dbReference type="SAM" id="Phobius"/>
    </source>
</evidence>
<organism evidence="2 3">
    <name type="scientific">Alcanivorax nanhaiticus</name>
    <dbReference type="NCBI Taxonomy" id="1177154"/>
    <lineage>
        <taxon>Bacteria</taxon>
        <taxon>Pseudomonadati</taxon>
        <taxon>Pseudomonadota</taxon>
        <taxon>Gammaproteobacteria</taxon>
        <taxon>Oceanospirillales</taxon>
        <taxon>Alcanivoracaceae</taxon>
        <taxon>Alcanivorax</taxon>
    </lineage>
</organism>
<keyword evidence="3" id="KW-1185">Reference proteome</keyword>
<accession>A0A095UNE9</accession>
<evidence type="ECO:0000313" key="3">
    <source>
        <dbReference type="Proteomes" id="UP000029444"/>
    </source>
</evidence>